<evidence type="ECO:0000256" key="9">
    <source>
        <dbReference type="ARBA" id="ARBA00022989"/>
    </source>
</evidence>
<evidence type="ECO:0000256" key="8">
    <source>
        <dbReference type="ARBA" id="ARBA00022840"/>
    </source>
</evidence>
<dbReference type="InterPro" id="IPR006212">
    <property type="entry name" value="Furin_repeat"/>
</dbReference>
<dbReference type="Gene3D" id="2.10.220.10">
    <property type="entry name" value="Hormone Receptor, Insulin-like Growth Factor Receptor 1, Chain A, domain 2"/>
    <property type="match status" value="1"/>
</dbReference>
<dbReference type="InterPro" id="IPR036116">
    <property type="entry name" value="FN3_sf"/>
</dbReference>
<evidence type="ECO:0000256" key="11">
    <source>
        <dbReference type="ARBA" id="ARBA00023137"/>
    </source>
</evidence>
<sequence length="909" mass="102961">MLSVSTICIWSTHGEICGPSIDIRNDISEFKRLENCTVVEGYLQILLINDKTNNINQEVFRSLSFPKLTVITDYLLLFRVSGLDSLSILFPNLSVIRGRNLFYDYSLVIYEMTSLKDIGLYNLRNITRGAVRIEKNPELCYLNSVDWSLIMNARLNNVINGNKKAKECDNVCPGIMEDNPLCQRTSFNDNYDYRCWTSTQCQKVCPENCKLSCTDREECCHSQCLGSCTEPDNDTACSGCLHYYHEGHCVPDCPPDTYKFEGWRCISMDFCSQVHLTGDPHFVIHGGECTPDCPSGFTRNETNRMLCNACNGLSEDCTVIEGNLDINIRRGNNIASELESFMGLIQTVTGYVKIRHSHALGSLSFLKSLRLINGRNSSTTINNQHLQYLWDWNQHNLTIQNGRLFFRHPQMWEKTGIAVKPEEGDFRNNGERASCESYILKFKSNITASHNITLTWERYRPPEYDLISFIVYYKESPFQNITEFDGQDGCGLNSWHMVDVDFPQESDVYPKVSLPNLKPWTQYAIFVKAITCRWRTNTAVYAQRAPGFCQLLHQADGEVSPPAFPNGNLTFYLVRWQQQPEDRELYQHNYCSKAEGPDPYPGHGNIDMDDSTKPQIRSGGGGEGPCCACQKTPEEKDREKDDRVFFKIFENFLHNAIFLPRYRSTPSRGKSAAESLDIPTLRPFTVYRIDIHACNEDVAAAVQGPSSSPGPNRQTHACCNDVCVCVPSQADDIPGKVIYERSDKIEGLCGAALAGASHAQRTHPDPEKHECCLGSIPREQRSSADQPGLGELLRSSARNITSRNGSWTESIGNGVLYASVNPEYFSAERRICNILSVFSLLSFPLCMVYVPDEWEVAREKITMLKELGQAPSAWCTKASPREWSKTIQRQESPSKRQRDSQHERAHRVF</sequence>
<dbReference type="InterPro" id="IPR003961">
    <property type="entry name" value="FN3_dom"/>
</dbReference>
<name>A0A7J5YZX1_DISMA</name>
<organism evidence="18 19">
    <name type="scientific">Dissostichus mawsoni</name>
    <name type="common">Antarctic cod</name>
    <dbReference type="NCBI Taxonomy" id="36200"/>
    <lineage>
        <taxon>Eukaryota</taxon>
        <taxon>Metazoa</taxon>
        <taxon>Chordata</taxon>
        <taxon>Craniata</taxon>
        <taxon>Vertebrata</taxon>
        <taxon>Euteleostomi</taxon>
        <taxon>Actinopterygii</taxon>
        <taxon>Neopterygii</taxon>
        <taxon>Teleostei</taxon>
        <taxon>Neoteleostei</taxon>
        <taxon>Acanthomorphata</taxon>
        <taxon>Eupercaria</taxon>
        <taxon>Perciformes</taxon>
        <taxon>Notothenioidei</taxon>
        <taxon>Nototheniidae</taxon>
        <taxon>Dissostichus</taxon>
    </lineage>
</organism>
<evidence type="ECO:0000256" key="14">
    <source>
        <dbReference type="ARBA" id="ARBA00051243"/>
    </source>
</evidence>
<dbReference type="FunFam" id="3.80.20.20:FF:000002">
    <property type="entry name" value="Tyrosine-protein kinase receptor"/>
    <property type="match status" value="1"/>
</dbReference>
<evidence type="ECO:0000256" key="1">
    <source>
        <dbReference type="ARBA" id="ARBA00004479"/>
    </source>
</evidence>
<keyword evidence="4" id="KW-0808">Transferase</keyword>
<evidence type="ECO:0000256" key="10">
    <source>
        <dbReference type="ARBA" id="ARBA00023136"/>
    </source>
</evidence>
<evidence type="ECO:0000256" key="6">
    <source>
        <dbReference type="ARBA" id="ARBA00022741"/>
    </source>
</evidence>
<dbReference type="InterPro" id="IPR000494">
    <property type="entry name" value="Rcpt_L-dom"/>
</dbReference>
<dbReference type="InterPro" id="IPR013783">
    <property type="entry name" value="Ig-like_fold"/>
</dbReference>
<dbReference type="Pfam" id="PF00757">
    <property type="entry name" value="Furin-like"/>
    <property type="match status" value="1"/>
</dbReference>
<feature type="domain" description="Receptor L-domain" evidence="17">
    <location>
        <begin position="316"/>
        <end position="407"/>
    </location>
</feature>
<keyword evidence="12" id="KW-0675">Receptor</keyword>
<evidence type="ECO:0000256" key="15">
    <source>
        <dbReference type="SAM" id="MobiDB-lite"/>
    </source>
</evidence>
<evidence type="ECO:0000259" key="16">
    <source>
        <dbReference type="Pfam" id="PF00757"/>
    </source>
</evidence>
<dbReference type="FunFam" id="2.60.40.10:FF:000087">
    <property type="entry name" value="Tyrosine-protein kinase receptor"/>
    <property type="match status" value="1"/>
</dbReference>
<keyword evidence="13" id="KW-0325">Glycoprotein</keyword>
<evidence type="ECO:0000259" key="17">
    <source>
        <dbReference type="Pfam" id="PF01030"/>
    </source>
</evidence>
<dbReference type="AlphaFoldDB" id="A0A7J5YZX1"/>
<dbReference type="SMART" id="SM00261">
    <property type="entry name" value="FU"/>
    <property type="match status" value="1"/>
</dbReference>
<evidence type="ECO:0000313" key="18">
    <source>
        <dbReference type="EMBL" id="KAF3854773.1"/>
    </source>
</evidence>
<keyword evidence="11" id="KW-0829">Tyrosine-protein kinase</keyword>
<dbReference type="GO" id="GO:0004714">
    <property type="term" value="F:transmembrane receptor protein tyrosine kinase activity"/>
    <property type="evidence" value="ECO:0007669"/>
    <property type="project" value="UniProtKB-EC"/>
</dbReference>
<comment type="subcellular location">
    <subcellularLocation>
        <location evidence="1">Membrane</location>
        <topology evidence="1">Single-pass type I membrane protein</topology>
    </subcellularLocation>
</comment>
<protein>
    <recommendedName>
        <fullName evidence="2">receptor protein-tyrosine kinase</fullName>
        <ecNumber evidence="2">2.7.10.1</ecNumber>
    </recommendedName>
</protein>
<keyword evidence="7" id="KW-0418">Kinase</keyword>
<proteinExistence type="predicted"/>
<evidence type="ECO:0000256" key="12">
    <source>
        <dbReference type="ARBA" id="ARBA00023170"/>
    </source>
</evidence>
<dbReference type="Pfam" id="PF01030">
    <property type="entry name" value="Recep_L_domain"/>
    <property type="match status" value="2"/>
</dbReference>
<feature type="compositionally biased region" description="Basic and acidic residues" evidence="15">
    <location>
        <begin position="892"/>
        <end position="903"/>
    </location>
</feature>
<evidence type="ECO:0000256" key="7">
    <source>
        <dbReference type="ARBA" id="ARBA00022777"/>
    </source>
</evidence>
<feature type="region of interest" description="Disordered" evidence="15">
    <location>
        <begin position="880"/>
        <end position="909"/>
    </location>
</feature>
<feature type="domain" description="Furin-like cysteine-rich" evidence="16">
    <location>
        <begin position="166"/>
        <end position="314"/>
    </location>
</feature>
<dbReference type="Gene3D" id="3.80.20.20">
    <property type="entry name" value="Receptor L-domain"/>
    <property type="match status" value="2"/>
</dbReference>
<dbReference type="GO" id="GO:0016020">
    <property type="term" value="C:membrane"/>
    <property type="evidence" value="ECO:0007669"/>
    <property type="project" value="UniProtKB-SubCell"/>
</dbReference>
<keyword evidence="5" id="KW-0812">Transmembrane</keyword>
<dbReference type="OrthoDB" id="8808262at2759"/>
<dbReference type="InterPro" id="IPR009030">
    <property type="entry name" value="Growth_fac_rcpt_cys_sf"/>
</dbReference>
<keyword evidence="9" id="KW-1133">Transmembrane helix</keyword>
<dbReference type="Gene3D" id="2.60.40.10">
    <property type="entry name" value="Immunoglobulins"/>
    <property type="match status" value="2"/>
</dbReference>
<dbReference type="SUPFAM" id="SSF57184">
    <property type="entry name" value="Growth factor receptor domain"/>
    <property type="match status" value="1"/>
</dbReference>
<keyword evidence="3" id="KW-0597">Phosphoprotein</keyword>
<evidence type="ECO:0000256" key="5">
    <source>
        <dbReference type="ARBA" id="ARBA00022692"/>
    </source>
</evidence>
<dbReference type="EMBL" id="JAAKFY010000007">
    <property type="protein sequence ID" value="KAF3854773.1"/>
    <property type="molecule type" value="Genomic_DNA"/>
</dbReference>
<evidence type="ECO:0000256" key="13">
    <source>
        <dbReference type="ARBA" id="ARBA00023180"/>
    </source>
</evidence>
<keyword evidence="10" id="KW-0472">Membrane</keyword>
<accession>A0A7J5YZX1</accession>
<keyword evidence="8" id="KW-0067">ATP-binding</keyword>
<dbReference type="SUPFAM" id="SSF52058">
    <property type="entry name" value="L domain-like"/>
    <property type="match status" value="2"/>
</dbReference>
<feature type="domain" description="Receptor L-domain" evidence="17">
    <location>
        <begin position="35"/>
        <end position="150"/>
    </location>
</feature>
<keyword evidence="6" id="KW-0547">Nucleotide-binding</keyword>
<dbReference type="EC" id="2.7.10.1" evidence="2"/>
<dbReference type="CDD" id="cd00063">
    <property type="entry name" value="FN3"/>
    <property type="match status" value="1"/>
</dbReference>
<evidence type="ECO:0000313" key="19">
    <source>
        <dbReference type="Proteomes" id="UP000518266"/>
    </source>
</evidence>
<comment type="catalytic activity">
    <reaction evidence="14">
        <text>L-tyrosyl-[protein] + ATP = O-phospho-L-tyrosyl-[protein] + ADP + H(+)</text>
        <dbReference type="Rhea" id="RHEA:10596"/>
        <dbReference type="Rhea" id="RHEA-COMP:10136"/>
        <dbReference type="Rhea" id="RHEA-COMP:20101"/>
        <dbReference type="ChEBI" id="CHEBI:15378"/>
        <dbReference type="ChEBI" id="CHEBI:30616"/>
        <dbReference type="ChEBI" id="CHEBI:46858"/>
        <dbReference type="ChEBI" id="CHEBI:61978"/>
        <dbReference type="ChEBI" id="CHEBI:456216"/>
        <dbReference type="EC" id="2.7.10.1"/>
    </reaction>
</comment>
<evidence type="ECO:0000256" key="4">
    <source>
        <dbReference type="ARBA" id="ARBA00022679"/>
    </source>
</evidence>
<dbReference type="InterPro" id="IPR006211">
    <property type="entry name" value="Furin-like_Cys-rich_dom"/>
</dbReference>
<dbReference type="InterPro" id="IPR036941">
    <property type="entry name" value="Rcpt_L-dom_sf"/>
</dbReference>
<keyword evidence="19" id="KW-1185">Reference proteome</keyword>
<reference evidence="18 19" key="1">
    <citation type="submission" date="2020-03" db="EMBL/GenBank/DDBJ databases">
        <title>Dissostichus mawsoni Genome sequencing and assembly.</title>
        <authorList>
            <person name="Park H."/>
        </authorList>
    </citation>
    <scope>NUCLEOTIDE SEQUENCE [LARGE SCALE GENOMIC DNA]</scope>
    <source>
        <strain evidence="18">DM0001</strain>
        <tissue evidence="18">Muscle</tissue>
    </source>
</reference>
<dbReference type="GO" id="GO:0005524">
    <property type="term" value="F:ATP binding"/>
    <property type="evidence" value="ECO:0007669"/>
    <property type="project" value="UniProtKB-KW"/>
</dbReference>
<comment type="caution">
    <text evidence="18">The sequence shown here is derived from an EMBL/GenBank/DDBJ whole genome shotgun (WGS) entry which is preliminary data.</text>
</comment>
<dbReference type="SUPFAM" id="SSF49265">
    <property type="entry name" value="Fibronectin type III"/>
    <property type="match status" value="2"/>
</dbReference>
<evidence type="ECO:0000256" key="3">
    <source>
        <dbReference type="ARBA" id="ARBA00022553"/>
    </source>
</evidence>
<evidence type="ECO:0000256" key="2">
    <source>
        <dbReference type="ARBA" id="ARBA00011902"/>
    </source>
</evidence>
<dbReference type="CDD" id="cd00064">
    <property type="entry name" value="FU"/>
    <property type="match status" value="1"/>
</dbReference>
<dbReference type="Proteomes" id="UP000518266">
    <property type="component" value="Unassembled WGS sequence"/>
</dbReference>
<gene>
    <name evidence="18" type="ORF">F7725_022828</name>
</gene>